<accession>A0A481TBW4</accession>
<evidence type="ECO:0000313" key="2">
    <source>
        <dbReference type="EMBL" id="QBH83701.1"/>
    </source>
</evidence>
<reference evidence="1" key="1">
    <citation type="submission" date="2018-08" db="EMBL/GenBank/DDBJ databases">
        <title>HSV2 whole genome sequences from clinical isolates.</title>
        <authorList>
            <person name="Roychoudhury P."/>
            <person name="Greninger A.L."/>
            <person name="Jerome K.R."/>
            <person name="Johnston C."/>
            <person name="Wald A."/>
            <person name="Xie H."/>
        </authorList>
    </citation>
    <scope>NUCLEOTIDE SEQUENCE</scope>
    <source>
        <strain evidence="1">2003-24998</strain>
        <strain evidence="2">2005-42278</strain>
    </source>
</reference>
<dbReference type="EMBL" id="MH790583">
    <property type="protein sequence ID" value="QBH78412.1"/>
    <property type="molecule type" value="Genomic_DNA"/>
</dbReference>
<evidence type="ECO:0000313" key="1">
    <source>
        <dbReference type="EMBL" id="QBH78412.1"/>
    </source>
</evidence>
<name>A0A481TBW4_HHV2</name>
<organism evidence="1">
    <name type="scientific">Human herpesvirus 2</name>
    <name type="common">HHV-2</name>
    <name type="synonym">Human herpes simplex virus 2</name>
    <dbReference type="NCBI Taxonomy" id="10310"/>
    <lineage>
        <taxon>Viruses</taxon>
        <taxon>Duplodnaviria</taxon>
        <taxon>Heunggongvirae</taxon>
        <taxon>Peploviricota</taxon>
        <taxon>Herviviricetes</taxon>
        <taxon>Herpesvirales</taxon>
        <taxon>Orthoherpesviridae</taxon>
        <taxon>Alphaherpesvirinae</taxon>
        <taxon>Simplexvirus</taxon>
        <taxon>Simplexvirus humanalpha2</taxon>
    </lineage>
</organism>
<proteinExistence type="predicted"/>
<dbReference type="EMBL" id="MH790643">
    <property type="protein sequence ID" value="QBH83701.1"/>
    <property type="molecule type" value="Genomic_DNA"/>
</dbReference>
<protein>
    <submittedName>
        <fullName evidence="1">Uncharacterized protein</fullName>
    </submittedName>
</protein>
<sequence length="30" mass="3443">MTSWGNTCVWTMARRHSENRSSRAPARVPP</sequence>
<organismHost>
    <name type="scientific">Homo sapiens</name>
    <name type="common">Human</name>
    <dbReference type="NCBI Taxonomy" id="9606"/>
</organismHost>